<protein>
    <recommendedName>
        <fullName evidence="3">DNA-directed RNA polymerase</fullName>
    </recommendedName>
</protein>
<proteinExistence type="predicted"/>
<accession>A0ABP8V5V1</accession>
<sequence length="85" mass="9335">MGDGIRISKLLTKTVEGGAAGRQSHQWVPPDCGVAGIMNFPVIQELSSFFAYHYAEAGVNRHDSGQVVNEIFHCLNVKRATDYAR</sequence>
<evidence type="ECO:0000313" key="1">
    <source>
        <dbReference type="EMBL" id="GAA4650914.1"/>
    </source>
</evidence>
<organism evidence="1 2">
    <name type="scientific">Kistimonas scapharcae</name>
    <dbReference type="NCBI Taxonomy" id="1036133"/>
    <lineage>
        <taxon>Bacteria</taxon>
        <taxon>Pseudomonadati</taxon>
        <taxon>Pseudomonadota</taxon>
        <taxon>Gammaproteobacteria</taxon>
        <taxon>Oceanospirillales</taxon>
        <taxon>Endozoicomonadaceae</taxon>
        <taxon>Kistimonas</taxon>
    </lineage>
</organism>
<evidence type="ECO:0000313" key="2">
    <source>
        <dbReference type="Proteomes" id="UP001500604"/>
    </source>
</evidence>
<dbReference type="EMBL" id="BAABFL010000427">
    <property type="protein sequence ID" value="GAA4650914.1"/>
    <property type="molecule type" value="Genomic_DNA"/>
</dbReference>
<keyword evidence="2" id="KW-1185">Reference proteome</keyword>
<reference evidence="2" key="1">
    <citation type="journal article" date="2019" name="Int. J. Syst. Evol. Microbiol.">
        <title>The Global Catalogue of Microorganisms (GCM) 10K type strain sequencing project: providing services to taxonomists for standard genome sequencing and annotation.</title>
        <authorList>
            <consortium name="The Broad Institute Genomics Platform"/>
            <consortium name="The Broad Institute Genome Sequencing Center for Infectious Disease"/>
            <person name="Wu L."/>
            <person name="Ma J."/>
        </authorList>
    </citation>
    <scope>NUCLEOTIDE SEQUENCE [LARGE SCALE GENOMIC DNA]</scope>
    <source>
        <strain evidence="2">JCM 17805</strain>
    </source>
</reference>
<gene>
    <name evidence="1" type="ORF">GCM10023116_31970</name>
</gene>
<dbReference type="Proteomes" id="UP001500604">
    <property type="component" value="Unassembled WGS sequence"/>
</dbReference>
<evidence type="ECO:0008006" key="3">
    <source>
        <dbReference type="Google" id="ProtNLM"/>
    </source>
</evidence>
<comment type="caution">
    <text evidence="1">The sequence shown here is derived from an EMBL/GenBank/DDBJ whole genome shotgun (WGS) entry which is preliminary data.</text>
</comment>
<name>A0ABP8V5V1_9GAMM</name>